<keyword evidence="3" id="KW-1185">Reference proteome</keyword>
<dbReference type="Pfam" id="PF12840">
    <property type="entry name" value="HTH_20"/>
    <property type="match status" value="1"/>
</dbReference>
<dbReference type="PANTHER" id="PTHR38600">
    <property type="entry name" value="TRANSCRIPTIONAL REGULATORY PROTEIN"/>
    <property type="match status" value="1"/>
</dbReference>
<organism evidence="2 3">
    <name type="scientific">Microbacterium aoyamense</name>
    <dbReference type="NCBI Taxonomy" id="344166"/>
    <lineage>
        <taxon>Bacteria</taxon>
        <taxon>Bacillati</taxon>
        <taxon>Actinomycetota</taxon>
        <taxon>Actinomycetes</taxon>
        <taxon>Micrococcales</taxon>
        <taxon>Microbacteriaceae</taxon>
        <taxon>Microbacterium</taxon>
    </lineage>
</organism>
<dbReference type="PRINTS" id="PR00778">
    <property type="entry name" value="HTHARSR"/>
</dbReference>
<reference evidence="2 3" key="1">
    <citation type="journal article" date="2019" name="Int. J. Syst. Evol. Microbiol.">
        <title>The Global Catalogue of Microorganisms (GCM) 10K type strain sequencing project: providing services to taxonomists for standard genome sequencing and annotation.</title>
        <authorList>
            <consortium name="The Broad Institute Genomics Platform"/>
            <consortium name="The Broad Institute Genome Sequencing Center for Infectious Disease"/>
            <person name="Wu L."/>
            <person name="Ma J."/>
        </authorList>
    </citation>
    <scope>NUCLEOTIDE SEQUENCE [LARGE SCALE GENOMIC DNA]</scope>
    <source>
        <strain evidence="2 3">JCM 14900</strain>
    </source>
</reference>
<name>A0ABN2PIB6_9MICO</name>
<accession>A0ABN2PIB6</accession>
<dbReference type="InterPro" id="IPR012318">
    <property type="entry name" value="HTH_CRP"/>
</dbReference>
<dbReference type="PROSITE" id="PS50987">
    <property type="entry name" value="HTH_ARSR_2"/>
    <property type="match status" value="1"/>
</dbReference>
<dbReference type="InterPro" id="IPR036390">
    <property type="entry name" value="WH_DNA-bd_sf"/>
</dbReference>
<dbReference type="InterPro" id="IPR001845">
    <property type="entry name" value="HTH_ArsR_DNA-bd_dom"/>
</dbReference>
<dbReference type="Proteomes" id="UP001501343">
    <property type="component" value="Unassembled WGS sequence"/>
</dbReference>
<evidence type="ECO:0000313" key="2">
    <source>
        <dbReference type="EMBL" id="GAA1921163.1"/>
    </source>
</evidence>
<dbReference type="RefSeq" id="WP_248146376.1">
    <property type="nucleotide sequence ID" value="NZ_BAAAOF010000002.1"/>
</dbReference>
<dbReference type="PANTHER" id="PTHR38600:SF2">
    <property type="entry name" value="SLL0088 PROTEIN"/>
    <property type="match status" value="1"/>
</dbReference>
<evidence type="ECO:0000313" key="3">
    <source>
        <dbReference type="Proteomes" id="UP001501343"/>
    </source>
</evidence>
<protein>
    <submittedName>
        <fullName evidence="2">Metalloregulator ArsR/SmtB family transcription factor</fullName>
    </submittedName>
</protein>
<dbReference type="EMBL" id="BAAAOF010000002">
    <property type="protein sequence ID" value="GAA1921163.1"/>
    <property type="molecule type" value="Genomic_DNA"/>
</dbReference>
<dbReference type="SUPFAM" id="SSF46785">
    <property type="entry name" value="Winged helix' DNA-binding domain"/>
    <property type="match status" value="1"/>
</dbReference>
<sequence>MTDELSAVFSALADPTRRAILARLTEGPATVGDLAEPFALSLPTVSRHIAALEKAGLVRKSRRGQERVVELESARLRDAEEWIAEYRRFFESRFDALAQQLGRSRPGDPKENTDV</sequence>
<dbReference type="CDD" id="cd00090">
    <property type="entry name" value="HTH_ARSR"/>
    <property type="match status" value="1"/>
</dbReference>
<dbReference type="SMART" id="SM00419">
    <property type="entry name" value="HTH_CRP"/>
    <property type="match status" value="1"/>
</dbReference>
<feature type="domain" description="HTH arsR-type" evidence="1">
    <location>
        <begin position="1"/>
        <end position="91"/>
    </location>
</feature>
<dbReference type="Gene3D" id="1.10.10.10">
    <property type="entry name" value="Winged helix-like DNA-binding domain superfamily/Winged helix DNA-binding domain"/>
    <property type="match status" value="1"/>
</dbReference>
<comment type="caution">
    <text evidence="2">The sequence shown here is derived from an EMBL/GenBank/DDBJ whole genome shotgun (WGS) entry which is preliminary data.</text>
</comment>
<dbReference type="SMART" id="SM00418">
    <property type="entry name" value="HTH_ARSR"/>
    <property type="match status" value="1"/>
</dbReference>
<gene>
    <name evidence="2" type="ORF">GCM10009775_12040</name>
</gene>
<dbReference type="InterPro" id="IPR036388">
    <property type="entry name" value="WH-like_DNA-bd_sf"/>
</dbReference>
<proteinExistence type="predicted"/>
<dbReference type="InterPro" id="IPR011991">
    <property type="entry name" value="ArsR-like_HTH"/>
</dbReference>
<evidence type="ECO:0000259" key="1">
    <source>
        <dbReference type="PROSITE" id="PS50987"/>
    </source>
</evidence>
<dbReference type="NCBIfam" id="NF033788">
    <property type="entry name" value="HTH_metalloreg"/>
    <property type="match status" value="1"/>
</dbReference>